<organism evidence="7 8">
    <name type="scientific">Arabis nemorensis</name>
    <dbReference type="NCBI Taxonomy" id="586526"/>
    <lineage>
        <taxon>Eukaryota</taxon>
        <taxon>Viridiplantae</taxon>
        <taxon>Streptophyta</taxon>
        <taxon>Embryophyta</taxon>
        <taxon>Tracheophyta</taxon>
        <taxon>Spermatophyta</taxon>
        <taxon>Magnoliopsida</taxon>
        <taxon>eudicotyledons</taxon>
        <taxon>Gunneridae</taxon>
        <taxon>Pentapetalae</taxon>
        <taxon>rosids</taxon>
        <taxon>malvids</taxon>
        <taxon>Brassicales</taxon>
        <taxon>Brassicaceae</taxon>
        <taxon>Arabideae</taxon>
        <taxon>Arabis</taxon>
    </lineage>
</organism>
<evidence type="ECO:0000259" key="6">
    <source>
        <dbReference type="Pfam" id="PF03931"/>
    </source>
</evidence>
<dbReference type="GO" id="GO:0016567">
    <property type="term" value="P:protein ubiquitination"/>
    <property type="evidence" value="ECO:0007669"/>
    <property type="project" value="UniProtKB-UniRule"/>
</dbReference>
<dbReference type="InterPro" id="IPR001232">
    <property type="entry name" value="SKP1-like"/>
</dbReference>
<dbReference type="InterPro" id="IPR016897">
    <property type="entry name" value="SKP1"/>
</dbReference>
<evidence type="ECO:0000256" key="1">
    <source>
        <dbReference type="ARBA" id="ARBA00004906"/>
    </source>
</evidence>
<dbReference type="InterPro" id="IPR016072">
    <property type="entry name" value="Skp1_comp_dimer"/>
</dbReference>
<accession>A0A565BYA0</accession>
<protein>
    <recommendedName>
        <fullName evidence="4">SKP1-like protein</fullName>
    </recommendedName>
</protein>
<dbReference type="InterPro" id="IPR011333">
    <property type="entry name" value="SKP1/BTB/POZ_sf"/>
</dbReference>
<dbReference type="CDD" id="cd18322">
    <property type="entry name" value="BTB_POZ_SKP1"/>
    <property type="match status" value="1"/>
</dbReference>
<keyword evidence="8" id="KW-1185">Reference proteome</keyword>
<evidence type="ECO:0000313" key="7">
    <source>
        <dbReference type="EMBL" id="VVB06319.1"/>
    </source>
</evidence>
<keyword evidence="3 4" id="KW-0833">Ubl conjugation pathway</keyword>
<feature type="domain" description="SKP1 component POZ" evidence="6">
    <location>
        <begin position="35"/>
        <end position="93"/>
    </location>
</feature>
<evidence type="ECO:0000256" key="3">
    <source>
        <dbReference type="ARBA" id="ARBA00022786"/>
    </source>
</evidence>
<comment type="subunit">
    <text evidence="4">Part of a SCF (SKP1-cullin-F-box) protein ligase complex.</text>
</comment>
<comment type="similarity">
    <text evidence="2 4">Belongs to the SKP1 family.</text>
</comment>
<sequence length="173" mass="19451">MASENPDVVVVAPVVENGESSNGKEEQLESELSKKLVIGDSDGVSFEVEEPVARQFQIVAHMIEDDCAGKTIPIANVTGNILSKAIQYCEKHVEEEGGEFMKPHEKDMDMVFQLILAANYLSIKGFLDLTCRTAANYIKDKKPEEVRKIFNIENDFTPEEEAEILKENEWPFQ</sequence>
<evidence type="ECO:0000313" key="8">
    <source>
        <dbReference type="Proteomes" id="UP000489600"/>
    </source>
</evidence>
<name>A0A565BYA0_9BRAS</name>
<comment type="pathway">
    <text evidence="1 4">Protein modification; protein ubiquitination.</text>
</comment>
<feature type="domain" description="SKP1 component dimerisation" evidence="5">
    <location>
        <begin position="124"/>
        <end position="170"/>
    </location>
</feature>
<dbReference type="Pfam" id="PF01466">
    <property type="entry name" value="Skp1"/>
    <property type="match status" value="1"/>
</dbReference>
<dbReference type="AlphaFoldDB" id="A0A565BYA0"/>
<reference evidence="7" key="1">
    <citation type="submission" date="2019-07" db="EMBL/GenBank/DDBJ databases">
        <authorList>
            <person name="Dittberner H."/>
        </authorList>
    </citation>
    <scope>NUCLEOTIDE SEQUENCE [LARGE SCALE GENOMIC DNA]</scope>
</reference>
<evidence type="ECO:0000256" key="4">
    <source>
        <dbReference type="PIRNR" id="PIRNR028729"/>
    </source>
</evidence>
<dbReference type="GO" id="GO:0009867">
    <property type="term" value="P:jasmonic acid mediated signaling pathway"/>
    <property type="evidence" value="ECO:0007669"/>
    <property type="project" value="UniProtKB-ARBA"/>
</dbReference>
<dbReference type="SUPFAM" id="SSF81382">
    <property type="entry name" value="Skp1 dimerisation domain-like"/>
    <property type="match status" value="1"/>
</dbReference>
<dbReference type="UniPathway" id="UPA00143"/>
<evidence type="ECO:0000259" key="5">
    <source>
        <dbReference type="Pfam" id="PF01466"/>
    </source>
</evidence>
<gene>
    <name evidence="7" type="ORF">ANE_LOCUS16763</name>
</gene>
<dbReference type="InterPro" id="IPR016073">
    <property type="entry name" value="Skp1_comp_POZ"/>
</dbReference>
<dbReference type="GO" id="GO:0006511">
    <property type="term" value="P:ubiquitin-dependent protein catabolic process"/>
    <property type="evidence" value="ECO:0007669"/>
    <property type="project" value="InterPro"/>
</dbReference>
<dbReference type="PANTHER" id="PTHR11165">
    <property type="entry name" value="SKP1"/>
    <property type="match status" value="1"/>
</dbReference>
<dbReference type="SMART" id="SM00512">
    <property type="entry name" value="Skp1"/>
    <property type="match status" value="1"/>
</dbReference>
<dbReference type="SUPFAM" id="SSF54695">
    <property type="entry name" value="POZ domain"/>
    <property type="match status" value="1"/>
</dbReference>
<evidence type="ECO:0000256" key="2">
    <source>
        <dbReference type="ARBA" id="ARBA00009993"/>
    </source>
</evidence>
<comment type="caution">
    <text evidence="7">The sequence shown here is derived from an EMBL/GenBank/DDBJ whole genome shotgun (WGS) entry which is preliminary data.</text>
</comment>
<dbReference type="Proteomes" id="UP000489600">
    <property type="component" value="Unassembled WGS sequence"/>
</dbReference>
<dbReference type="InterPro" id="IPR036296">
    <property type="entry name" value="SKP1-like_dim_sf"/>
</dbReference>
<proteinExistence type="inferred from homology"/>
<dbReference type="PIRSF" id="PIRSF028729">
    <property type="entry name" value="E3_ubiquit_lig_SCF_Skp"/>
    <property type="match status" value="1"/>
</dbReference>
<comment type="function">
    <text evidence="4">Involved in ubiquitination and subsequent proteasomal degradation of target proteins. Together with CUL1, RBX1 and a F-box protein, it forms a SCF E3 ubiquitin ligase complex. The functional specificity of this complex depends on the type of F-box protein. In the SCF complex, it serves as an adapter that links the F-box protein to CUL1.</text>
</comment>
<dbReference type="EMBL" id="CABITT030000005">
    <property type="protein sequence ID" value="VVB06319.1"/>
    <property type="molecule type" value="Genomic_DNA"/>
</dbReference>
<dbReference type="Pfam" id="PF03931">
    <property type="entry name" value="Skp1_POZ"/>
    <property type="match status" value="1"/>
</dbReference>
<dbReference type="Gene3D" id="3.30.710.10">
    <property type="entry name" value="Potassium Channel Kv1.1, Chain A"/>
    <property type="match status" value="1"/>
</dbReference>